<accession>A0ABN9UNR9</accession>
<feature type="non-terminal residue" evidence="1">
    <location>
        <position position="180"/>
    </location>
</feature>
<evidence type="ECO:0000313" key="2">
    <source>
        <dbReference type="Proteomes" id="UP001189429"/>
    </source>
</evidence>
<comment type="caution">
    <text evidence="1">The sequence shown here is derived from an EMBL/GenBank/DDBJ whole genome shotgun (WGS) entry which is preliminary data.</text>
</comment>
<dbReference type="EMBL" id="CAUYUJ010016072">
    <property type="protein sequence ID" value="CAK0861569.1"/>
    <property type="molecule type" value="Genomic_DNA"/>
</dbReference>
<keyword evidence="2" id="KW-1185">Reference proteome</keyword>
<dbReference type="Proteomes" id="UP001189429">
    <property type="component" value="Unassembled WGS sequence"/>
</dbReference>
<organism evidence="1 2">
    <name type="scientific">Prorocentrum cordatum</name>
    <dbReference type="NCBI Taxonomy" id="2364126"/>
    <lineage>
        <taxon>Eukaryota</taxon>
        <taxon>Sar</taxon>
        <taxon>Alveolata</taxon>
        <taxon>Dinophyceae</taxon>
        <taxon>Prorocentrales</taxon>
        <taxon>Prorocentraceae</taxon>
        <taxon>Prorocentrum</taxon>
    </lineage>
</organism>
<sequence length="180" mass="20234">MRVGPLCGFAFIRRRFPVSTLDCAGAASKLTKLASVITLAVAEASSMKWRGVRGALELPDLLHMCFNAAEEATVSLRERAPRELLLEAVAAARSREKDRLWTITFKNAPPHGRRAANECSGQRVDWRWEHLEETLFSINVVRQSLRKYFDPAAIGASAERAARCRKVTLQKEWFEAMSMT</sequence>
<protein>
    <submittedName>
        <fullName evidence="1">Uncharacterized protein</fullName>
    </submittedName>
</protein>
<gene>
    <name evidence="1" type="ORF">PCOR1329_LOCUS50200</name>
</gene>
<name>A0ABN9UNR9_9DINO</name>
<reference evidence="1" key="1">
    <citation type="submission" date="2023-10" db="EMBL/GenBank/DDBJ databases">
        <authorList>
            <person name="Chen Y."/>
            <person name="Shah S."/>
            <person name="Dougan E. K."/>
            <person name="Thang M."/>
            <person name="Chan C."/>
        </authorList>
    </citation>
    <scope>NUCLEOTIDE SEQUENCE [LARGE SCALE GENOMIC DNA]</scope>
</reference>
<evidence type="ECO:0000313" key="1">
    <source>
        <dbReference type="EMBL" id="CAK0861569.1"/>
    </source>
</evidence>
<proteinExistence type="predicted"/>